<dbReference type="AlphaFoldDB" id="A0A016VPV1"/>
<name>A0A016VPV1_9BILA</name>
<accession>A0A016VPV1</accession>
<proteinExistence type="predicted"/>
<dbReference type="Proteomes" id="UP000024635">
    <property type="component" value="Unassembled WGS sequence"/>
</dbReference>
<evidence type="ECO:0000313" key="1">
    <source>
        <dbReference type="EMBL" id="EYC29584.1"/>
    </source>
</evidence>
<keyword evidence="2" id="KW-1185">Reference proteome</keyword>
<reference evidence="2" key="1">
    <citation type="journal article" date="2015" name="Nat. Genet.">
        <title>The genome and transcriptome of the zoonotic hookworm Ancylostoma ceylanicum identify infection-specific gene families.</title>
        <authorList>
            <person name="Schwarz E.M."/>
            <person name="Hu Y."/>
            <person name="Antoshechkin I."/>
            <person name="Miller M.M."/>
            <person name="Sternberg P.W."/>
            <person name="Aroian R.V."/>
        </authorList>
    </citation>
    <scope>NUCLEOTIDE SEQUENCE</scope>
    <source>
        <strain evidence="2">HY135</strain>
    </source>
</reference>
<gene>
    <name evidence="1" type="primary">Acey_s0006.g3050</name>
    <name evidence="1" type="ORF">Y032_0006g3050</name>
</gene>
<dbReference type="EMBL" id="JARK01001342">
    <property type="protein sequence ID" value="EYC29584.1"/>
    <property type="molecule type" value="Genomic_DNA"/>
</dbReference>
<protein>
    <submittedName>
        <fullName evidence="1">Uncharacterized protein</fullName>
    </submittedName>
</protein>
<evidence type="ECO:0000313" key="2">
    <source>
        <dbReference type="Proteomes" id="UP000024635"/>
    </source>
</evidence>
<comment type="caution">
    <text evidence="1">The sequence shown here is derived from an EMBL/GenBank/DDBJ whole genome shotgun (WGS) entry which is preliminary data.</text>
</comment>
<organism evidence="1 2">
    <name type="scientific">Ancylostoma ceylanicum</name>
    <dbReference type="NCBI Taxonomy" id="53326"/>
    <lineage>
        <taxon>Eukaryota</taxon>
        <taxon>Metazoa</taxon>
        <taxon>Ecdysozoa</taxon>
        <taxon>Nematoda</taxon>
        <taxon>Chromadorea</taxon>
        <taxon>Rhabditida</taxon>
        <taxon>Rhabditina</taxon>
        <taxon>Rhabditomorpha</taxon>
        <taxon>Strongyloidea</taxon>
        <taxon>Ancylostomatidae</taxon>
        <taxon>Ancylostomatinae</taxon>
        <taxon>Ancylostoma</taxon>
    </lineage>
</organism>
<sequence>MLLYCHGGDKYSLVEVLHLFWEFLDSAGYGLPEALQEFGLTSRTLERARDEFGFIKVRAGPVSYLIFDKPVSPPVEEILESKMFC</sequence>